<dbReference type="Proteomes" id="UP000316612">
    <property type="component" value="Unassembled WGS sequence"/>
</dbReference>
<feature type="domain" description="Fumarylacetoacetase-like C-terminal" evidence="3">
    <location>
        <begin position="27"/>
        <end position="206"/>
    </location>
</feature>
<dbReference type="EMBL" id="BJNY01000006">
    <property type="protein sequence ID" value="GED05680.1"/>
    <property type="molecule type" value="Genomic_DNA"/>
</dbReference>
<dbReference type="NCBIfam" id="NF006093">
    <property type="entry name" value="PRK08245.1"/>
    <property type="match status" value="1"/>
</dbReference>
<feature type="binding site" evidence="2">
    <location>
        <position position="380"/>
    </location>
    <ligand>
        <name>substrate</name>
    </ligand>
</feature>
<dbReference type="Gene3D" id="3.90.850.10">
    <property type="entry name" value="Fumarylacetoacetase-like, C-terminal domain"/>
    <property type="match status" value="1"/>
</dbReference>
<dbReference type="InterPro" id="IPR036663">
    <property type="entry name" value="Fumarylacetoacetase_C_sf"/>
</dbReference>
<dbReference type="GO" id="GO:0046872">
    <property type="term" value="F:metal ion binding"/>
    <property type="evidence" value="ECO:0007669"/>
    <property type="project" value="UniProtKB-KW"/>
</dbReference>
<dbReference type="AlphaFoldDB" id="A0A4Y4DQ67"/>
<organism evidence="4 5">
    <name type="scientific">Glutamicibacter uratoxydans</name>
    <name type="common">Arthrobacter uratoxydans</name>
    <dbReference type="NCBI Taxonomy" id="43667"/>
    <lineage>
        <taxon>Bacteria</taxon>
        <taxon>Bacillati</taxon>
        <taxon>Actinomycetota</taxon>
        <taxon>Actinomycetes</taxon>
        <taxon>Micrococcales</taxon>
        <taxon>Micrococcaceae</taxon>
        <taxon>Glutamicibacter</taxon>
    </lineage>
</organism>
<evidence type="ECO:0000313" key="5">
    <source>
        <dbReference type="Proteomes" id="UP000316612"/>
    </source>
</evidence>
<gene>
    <name evidence="4" type="ORF">AUR04nite_12120</name>
</gene>
<evidence type="ECO:0000256" key="1">
    <source>
        <dbReference type="ARBA" id="ARBA00022723"/>
    </source>
</evidence>
<evidence type="ECO:0000259" key="3">
    <source>
        <dbReference type="Pfam" id="PF01557"/>
    </source>
</evidence>
<accession>A0A4Y4DQ67</accession>
<comment type="caution">
    <text evidence="4">The sequence shown here is derived from an EMBL/GenBank/DDBJ whole genome shotgun (WGS) entry which is preliminary data.</text>
</comment>
<feature type="binding site" evidence="2">
    <location>
        <begin position="358"/>
        <end position="361"/>
    </location>
    <ligand>
        <name>substrate</name>
    </ligand>
</feature>
<dbReference type="PANTHER" id="PTHR11820:SF112">
    <property type="entry name" value="FUMARYLACETOACETATE HYDROLASE FAMILY PROTEIN (AFU_ORTHOLOGUE AFUA_1G02370)-RELATED"/>
    <property type="match status" value="1"/>
</dbReference>
<protein>
    <recommendedName>
        <fullName evidence="3">Fumarylacetoacetase-like C-terminal domain-containing protein</fullName>
    </recommendedName>
</protein>
<reference evidence="4 5" key="1">
    <citation type="submission" date="2019-06" db="EMBL/GenBank/DDBJ databases">
        <title>Whole genome shotgun sequence of Glutamicibacter uratoxydans NBRC 15515.</title>
        <authorList>
            <person name="Hosoyama A."/>
            <person name="Uohara A."/>
            <person name="Ohji S."/>
            <person name="Ichikawa N."/>
        </authorList>
    </citation>
    <scope>NUCLEOTIDE SEQUENCE [LARGE SCALE GENOMIC DNA]</scope>
    <source>
        <strain evidence="4 5">NBRC 15515</strain>
    </source>
</reference>
<dbReference type="Gene3D" id="3.50.30.40">
    <property type="entry name" value="Ribonuclease E inhibitor RraA/RraA-like"/>
    <property type="match status" value="1"/>
</dbReference>
<dbReference type="CDD" id="cd16841">
    <property type="entry name" value="RraA_family"/>
    <property type="match status" value="1"/>
</dbReference>
<dbReference type="NCBIfam" id="NF009399">
    <property type="entry name" value="PRK12764.1"/>
    <property type="match status" value="1"/>
</dbReference>
<dbReference type="InterPro" id="IPR011234">
    <property type="entry name" value="Fumarylacetoacetase-like_C"/>
</dbReference>
<name>A0A4Y4DQ67_GLUUR</name>
<dbReference type="InterPro" id="IPR005493">
    <property type="entry name" value="RraA/RraA-like"/>
</dbReference>
<keyword evidence="5" id="KW-1185">Reference proteome</keyword>
<sequence length="500" mass="52863">MSTPIPVTEETFSQAGKVLAVHLSYSSRAAQRGRTPQFPSYFMKASSSLAVSGSTVERPAGTELLAFEGEIALIIGTEARRVSVEDAWSYVGSITASNDLGVHDMKYADKGSNIRSKSGDGYTPMGPAALDASTIDPSKLRVQTWVNGQIAQDADTSELLFSFAQIIADLSQQMTLYPGDVILTGTPAGSTVFFPGDVVEVEVTDLISGATTGKLKTTAVQGTEEFAAFGNQPKVLEKDKEDAYGDRAAAGLEPKLTGKDALTAEVREQLAAVATATLSGTMRKLGLNNVNIEVPGATKGMQRVIGTAATLRYIPNREDLFKSHGGGYNVQKQAIDAVKEGEILVMEARGETGAATLGDILALRTQQLGAAAIISDGGVRDLDAVSNLDIPVFYNGAHPAVLGRKHVAWDRDITVACGGVSVQPGDVIVADSDGIVVIPPAMVAQVAAAALATEENDEFIFEMVKRGHGIEGLFPMNAEWKAKFTAWKEAGKPELDSWQL</sequence>
<dbReference type="RefSeq" id="WP_141362997.1">
    <property type="nucleotide sequence ID" value="NZ_BAAAJL010000007.1"/>
</dbReference>
<dbReference type="PANTHER" id="PTHR11820">
    <property type="entry name" value="ACYLPYRUVASE"/>
    <property type="match status" value="1"/>
</dbReference>
<evidence type="ECO:0000313" key="4">
    <source>
        <dbReference type="EMBL" id="GED05680.1"/>
    </source>
</evidence>
<dbReference type="OrthoDB" id="9805307at2"/>
<feature type="binding site" evidence="2">
    <location>
        <position position="381"/>
    </location>
    <ligand>
        <name>Mg(2+)</name>
        <dbReference type="ChEBI" id="CHEBI:18420"/>
    </ligand>
</feature>
<evidence type="ECO:0000256" key="2">
    <source>
        <dbReference type="PIRSR" id="PIRSR605493-1"/>
    </source>
</evidence>
<comment type="cofactor">
    <cofactor evidence="2">
        <name>Mg(2+)</name>
        <dbReference type="ChEBI" id="CHEBI:18420"/>
    </cofactor>
</comment>
<dbReference type="Pfam" id="PF03737">
    <property type="entry name" value="RraA-like"/>
    <property type="match status" value="1"/>
</dbReference>
<dbReference type="Pfam" id="PF01557">
    <property type="entry name" value="FAA_hydrolase"/>
    <property type="match status" value="1"/>
</dbReference>
<dbReference type="InterPro" id="IPR036704">
    <property type="entry name" value="RraA/RraA-like_sf"/>
</dbReference>
<dbReference type="SUPFAM" id="SSF56529">
    <property type="entry name" value="FAH"/>
    <property type="match status" value="1"/>
</dbReference>
<dbReference type="SUPFAM" id="SSF89562">
    <property type="entry name" value="RraA-like"/>
    <property type="match status" value="1"/>
</dbReference>
<keyword evidence="2" id="KW-0460">Magnesium</keyword>
<proteinExistence type="predicted"/>
<dbReference type="GO" id="GO:0003824">
    <property type="term" value="F:catalytic activity"/>
    <property type="evidence" value="ECO:0007669"/>
    <property type="project" value="InterPro"/>
</dbReference>
<keyword evidence="1 2" id="KW-0479">Metal-binding</keyword>